<comment type="caution">
    <text evidence="2">The sequence shown here is derived from an EMBL/GenBank/DDBJ whole genome shotgun (WGS) entry which is preliminary data.</text>
</comment>
<reference evidence="2 3" key="1">
    <citation type="submission" date="2023-01" db="EMBL/GenBank/DDBJ databases">
        <title>Novel species of the genus Asticcacaulis isolated from rivers.</title>
        <authorList>
            <person name="Lu H."/>
        </authorList>
    </citation>
    <scope>NUCLEOTIDE SEQUENCE [LARGE SCALE GENOMIC DNA]</scope>
    <source>
        <strain evidence="2 3">BYS171W</strain>
    </source>
</reference>
<evidence type="ECO:0000313" key="3">
    <source>
        <dbReference type="Proteomes" id="UP001214854"/>
    </source>
</evidence>
<evidence type="ECO:0000313" key="2">
    <source>
        <dbReference type="EMBL" id="MDC7682043.1"/>
    </source>
</evidence>
<name>A0ABT5HQ13_9CAUL</name>
<protein>
    <submittedName>
        <fullName evidence="2">Uncharacterized protein</fullName>
    </submittedName>
</protein>
<accession>A0ABT5HQ13</accession>
<dbReference type="Proteomes" id="UP001214854">
    <property type="component" value="Unassembled WGS sequence"/>
</dbReference>
<evidence type="ECO:0000256" key="1">
    <source>
        <dbReference type="SAM" id="SignalP"/>
    </source>
</evidence>
<dbReference type="EMBL" id="JAQQKX010000001">
    <property type="protein sequence ID" value="MDC7682043.1"/>
    <property type="molecule type" value="Genomic_DNA"/>
</dbReference>
<feature type="chain" id="PRO_5047491484" evidence="1">
    <location>
        <begin position="22"/>
        <end position="180"/>
    </location>
</feature>
<organism evidence="2 3">
    <name type="scientific">Asticcacaulis aquaticus</name>
    <dbReference type="NCBI Taxonomy" id="2984212"/>
    <lineage>
        <taxon>Bacteria</taxon>
        <taxon>Pseudomonadati</taxon>
        <taxon>Pseudomonadota</taxon>
        <taxon>Alphaproteobacteria</taxon>
        <taxon>Caulobacterales</taxon>
        <taxon>Caulobacteraceae</taxon>
        <taxon>Asticcacaulis</taxon>
    </lineage>
</organism>
<keyword evidence="1" id="KW-0732">Signal</keyword>
<feature type="signal peptide" evidence="1">
    <location>
        <begin position="1"/>
        <end position="21"/>
    </location>
</feature>
<sequence length="180" mass="20055">MLRHMWVAGLCVTLLSGVANAKEKYEWRYDRSNEGLLTLWDISNGKPLYDKLSLFCADDGSLVVEARGIILWTDVGGGSNPENYERFALETAVLRLEASLEPANTDYSGWALARYAGGTKLIDGIVPGEFIVVRAIHRKPVMERSTSDYDLTELYPAPNFKKSEAFRKYCANIKVTGSVP</sequence>
<keyword evidence="3" id="KW-1185">Reference proteome</keyword>
<gene>
    <name evidence="2" type="ORF">PQU92_02075</name>
</gene>
<proteinExistence type="predicted"/>
<dbReference type="RefSeq" id="WP_272746552.1">
    <property type="nucleotide sequence ID" value="NZ_JAQQKX010000001.1"/>
</dbReference>